<dbReference type="PROSITE" id="PS01219">
    <property type="entry name" value="AMMONIUM_TRANSP"/>
    <property type="match status" value="1"/>
</dbReference>
<accession>A0A6J6B6T1</accession>
<dbReference type="EMBL" id="CAEZSK010000020">
    <property type="protein sequence ID" value="CAB4534720.1"/>
    <property type="molecule type" value="Genomic_DNA"/>
</dbReference>
<dbReference type="NCBIfam" id="TIGR00836">
    <property type="entry name" value="amt"/>
    <property type="match status" value="1"/>
</dbReference>
<evidence type="ECO:0000256" key="5">
    <source>
        <dbReference type="ARBA" id="ARBA00022692"/>
    </source>
</evidence>
<evidence type="ECO:0000256" key="8">
    <source>
        <dbReference type="ARBA" id="ARBA00023177"/>
    </source>
</evidence>
<keyword evidence="7 9" id="KW-0472">Membrane</keyword>
<keyword evidence="4" id="KW-1003">Cell membrane</keyword>
<feature type="domain" description="Ammonium transporter AmtB-like" evidence="10">
    <location>
        <begin position="12"/>
        <end position="422"/>
    </location>
</feature>
<feature type="transmembrane region" description="Helical" evidence="9">
    <location>
        <begin position="272"/>
        <end position="290"/>
    </location>
</feature>
<sequence length="434" mass="45005">MEEIVLNSGDTAWVLASTALVLLMTPGLAFFYGGMVRTKSVLNMMMMSMITIGIVSILWVIYGFELAFGYKGESAWYGNISLSGLGGLVNEFTNNGGIYPIPVLVFAAFQLMFAIITPALISGAIADRTKFTAWAVFVAVWSTLVYFPVAHWVFAFGNKVGDVVTGTGYLAGKGVQDFAGGTAVHINAGAAGLALALILGKRVGWRKEAMRPHSLPLVMLGAGLLWFGWFGFNAGSSLAANGTAGLAFMNTQVAAAAALVGWLLVEKIRNGHATSLGAASGAVAGLVAITPACAFVAPWAAVVIGLVAGAICALAVSIKYALGFDDSLDVVAVHLVGGIWGSLSIGLFGTSVVNSVGLDGLFYGGGTTLLGKQALGVGLVFAYSFLATLIIGFIIEKTIGFRIKKDAEVEGIDLSEHAETAYEMTSSSRGGSLL</sequence>
<keyword evidence="3" id="KW-0813">Transport</keyword>
<evidence type="ECO:0000256" key="7">
    <source>
        <dbReference type="ARBA" id="ARBA00023136"/>
    </source>
</evidence>
<feature type="transmembrane region" description="Helical" evidence="9">
    <location>
        <begin position="133"/>
        <end position="154"/>
    </location>
</feature>
<comment type="subcellular location">
    <subcellularLocation>
        <location evidence="1">Cell membrane</location>
        <topology evidence="1">Multi-pass membrane protein</topology>
    </subcellularLocation>
</comment>
<feature type="transmembrane region" description="Helical" evidence="9">
    <location>
        <begin position="296"/>
        <end position="318"/>
    </location>
</feature>
<evidence type="ECO:0000313" key="11">
    <source>
        <dbReference type="EMBL" id="CAB4534720.1"/>
    </source>
</evidence>
<organism evidence="11">
    <name type="scientific">freshwater metagenome</name>
    <dbReference type="NCBI Taxonomy" id="449393"/>
    <lineage>
        <taxon>unclassified sequences</taxon>
        <taxon>metagenomes</taxon>
        <taxon>ecological metagenomes</taxon>
    </lineage>
</organism>
<evidence type="ECO:0000256" key="1">
    <source>
        <dbReference type="ARBA" id="ARBA00004651"/>
    </source>
</evidence>
<reference evidence="11" key="1">
    <citation type="submission" date="2020-05" db="EMBL/GenBank/DDBJ databases">
        <authorList>
            <person name="Chiriac C."/>
            <person name="Salcher M."/>
            <person name="Ghai R."/>
            <person name="Kavagutti S V."/>
        </authorList>
    </citation>
    <scope>NUCLEOTIDE SEQUENCE</scope>
</reference>
<dbReference type="PANTHER" id="PTHR43029:SF10">
    <property type="entry name" value="AMMONIUM TRANSPORTER MEP2"/>
    <property type="match status" value="1"/>
</dbReference>
<evidence type="ECO:0000256" key="9">
    <source>
        <dbReference type="SAM" id="Phobius"/>
    </source>
</evidence>
<feature type="transmembrane region" description="Helical" evidence="9">
    <location>
        <begin position="212"/>
        <end position="232"/>
    </location>
</feature>
<dbReference type="Gene3D" id="1.10.3430.10">
    <property type="entry name" value="Ammonium transporter AmtB like domains"/>
    <property type="match status" value="1"/>
</dbReference>
<dbReference type="InterPro" id="IPR001905">
    <property type="entry name" value="Ammonium_transpt"/>
</dbReference>
<dbReference type="SUPFAM" id="SSF111352">
    <property type="entry name" value="Ammonium transporter"/>
    <property type="match status" value="1"/>
</dbReference>
<keyword evidence="5 9" id="KW-0812">Transmembrane</keyword>
<dbReference type="PANTHER" id="PTHR43029">
    <property type="entry name" value="AMMONIUM TRANSPORTER MEP2"/>
    <property type="match status" value="1"/>
</dbReference>
<dbReference type="GO" id="GO:0008519">
    <property type="term" value="F:ammonium channel activity"/>
    <property type="evidence" value="ECO:0007669"/>
    <property type="project" value="InterPro"/>
</dbReference>
<dbReference type="GO" id="GO:0005886">
    <property type="term" value="C:plasma membrane"/>
    <property type="evidence" value="ECO:0007669"/>
    <property type="project" value="UniProtKB-SubCell"/>
</dbReference>
<evidence type="ECO:0000259" key="10">
    <source>
        <dbReference type="Pfam" id="PF00909"/>
    </source>
</evidence>
<evidence type="ECO:0000256" key="6">
    <source>
        <dbReference type="ARBA" id="ARBA00022989"/>
    </source>
</evidence>
<feature type="transmembrane region" description="Helical" evidence="9">
    <location>
        <begin position="244"/>
        <end position="265"/>
    </location>
</feature>
<evidence type="ECO:0000256" key="2">
    <source>
        <dbReference type="ARBA" id="ARBA00005887"/>
    </source>
</evidence>
<feature type="transmembrane region" description="Helical" evidence="9">
    <location>
        <begin position="373"/>
        <end position="395"/>
    </location>
</feature>
<comment type="similarity">
    <text evidence="2">Belongs to the ammonia transporter channel (TC 1.A.11.2) family.</text>
</comment>
<name>A0A6J6B6T1_9ZZZZ</name>
<dbReference type="InterPro" id="IPR024041">
    <property type="entry name" value="NH4_transpt_AmtB-like_dom"/>
</dbReference>
<feature type="transmembrane region" description="Helical" evidence="9">
    <location>
        <begin position="98"/>
        <end position="121"/>
    </location>
</feature>
<gene>
    <name evidence="11" type="ORF">UFOPK1419_00261</name>
</gene>
<feature type="transmembrane region" description="Helical" evidence="9">
    <location>
        <begin position="12"/>
        <end position="32"/>
    </location>
</feature>
<dbReference type="InterPro" id="IPR018047">
    <property type="entry name" value="Ammonium_transpt_CS"/>
</dbReference>
<dbReference type="Pfam" id="PF00909">
    <property type="entry name" value="Ammonium_transp"/>
    <property type="match status" value="1"/>
</dbReference>
<evidence type="ECO:0000256" key="4">
    <source>
        <dbReference type="ARBA" id="ARBA00022475"/>
    </source>
</evidence>
<dbReference type="AlphaFoldDB" id="A0A6J6B6T1"/>
<evidence type="ECO:0000256" key="3">
    <source>
        <dbReference type="ARBA" id="ARBA00022448"/>
    </source>
</evidence>
<keyword evidence="6 9" id="KW-1133">Transmembrane helix</keyword>
<keyword evidence="8" id="KW-0924">Ammonia transport</keyword>
<feature type="transmembrane region" description="Helical" evidence="9">
    <location>
        <begin position="44"/>
        <end position="64"/>
    </location>
</feature>
<feature type="transmembrane region" description="Helical" evidence="9">
    <location>
        <begin position="330"/>
        <end position="353"/>
    </location>
</feature>
<dbReference type="InterPro" id="IPR029020">
    <property type="entry name" value="Ammonium/urea_transptr"/>
</dbReference>
<dbReference type="FunFam" id="1.10.3430.10:FF:000007">
    <property type="entry name" value="Ammonium transporter"/>
    <property type="match status" value="1"/>
</dbReference>
<proteinExistence type="inferred from homology"/>
<protein>
    <submittedName>
        <fullName evidence="11">Unannotated protein</fullName>
    </submittedName>
</protein>
<feature type="transmembrane region" description="Helical" evidence="9">
    <location>
        <begin position="178"/>
        <end position="200"/>
    </location>
</feature>